<geneLocation type="mitochondrion" evidence="1"/>
<protein>
    <submittedName>
        <fullName evidence="1">Uncharacterized protein</fullName>
    </submittedName>
</protein>
<sequence length="168" mass="19472">MMPAREDISDLRAGVRFWLFLNGTCGYMVREMHRRREMTRFNLVGDRFAGKKRVSALRTAMVLSMQNVVGAFTNKISNFTNKSCRSFTPVMRWPTTRVQLRCFYRVDLSFSVHTTARVQLRWFWLREIGFSVHTTAKANCDGPTAMLLPRMRKHARLSEGVNAHSSYG</sequence>
<proteinExistence type="predicted"/>
<dbReference type="EMBL" id="MK697702">
    <property type="protein sequence ID" value="QHR91626.1"/>
    <property type="molecule type" value="Genomic_DNA"/>
</dbReference>
<dbReference type="AlphaFoldDB" id="A0A6B9XWY2"/>
<organism evidence="1">
    <name type="scientific">Picea sitchensis</name>
    <name type="common">Sitka spruce</name>
    <name type="synonym">Pinus sitchensis</name>
    <dbReference type="NCBI Taxonomy" id="3332"/>
    <lineage>
        <taxon>Eukaryota</taxon>
        <taxon>Viridiplantae</taxon>
        <taxon>Streptophyta</taxon>
        <taxon>Embryophyta</taxon>
        <taxon>Tracheophyta</taxon>
        <taxon>Spermatophyta</taxon>
        <taxon>Pinopsida</taxon>
        <taxon>Pinidae</taxon>
        <taxon>Conifers I</taxon>
        <taxon>Pinales</taxon>
        <taxon>Pinaceae</taxon>
        <taxon>Picea</taxon>
    </lineage>
</organism>
<name>A0A6B9XWY2_PICSI</name>
<reference evidence="1" key="1">
    <citation type="submission" date="2019-03" db="EMBL/GenBank/DDBJ databases">
        <title>Largest Complete Mitochondrial Genome of a Gymnosperm, Sitka Spruce (Picea sitchensis), Indicates Complex Physical Structure.</title>
        <authorList>
            <person name="Jackman S.D."/>
            <person name="Coombe L."/>
            <person name="Warren R."/>
            <person name="Kirk H."/>
            <person name="Trinh E."/>
            <person name="McLeod T."/>
            <person name="Pleasance S."/>
            <person name="Pandoh P."/>
            <person name="Zhao Y."/>
            <person name="Coope R."/>
            <person name="Bousquet J."/>
            <person name="Bohlmann J.C."/>
            <person name="Jones S.J.M."/>
            <person name="Birol I."/>
        </authorList>
    </citation>
    <scope>NUCLEOTIDE SEQUENCE</scope>
    <source>
        <strain evidence="1">Q903</strain>
    </source>
</reference>
<accession>A0A6B9XWY2</accession>
<keyword evidence="1" id="KW-0496">Mitochondrion</keyword>
<gene>
    <name evidence="1" type="primary">orf05693</name>
    <name evidence="1" type="ORF">Q903MT_gene5661</name>
</gene>
<evidence type="ECO:0000313" key="1">
    <source>
        <dbReference type="EMBL" id="QHR91626.1"/>
    </source>
</evidence>